<dbReference type="InterPro" id="IPR013221">
    <property type="entry name" value="Mur_ligase_cen"/>
</dbReference>
<feature type="domain" description="Mur ligase central" evidence="1">
    <location>
        <begin position="54"/>
        <end position="253"/>
    </location>
</feature>
<organism evidence="2">
    <name type="scientific">marine metagenome</name>
    <dbReference type="NCBI Taxonomy" id="408172"/>
    <lineage>
        <taxon>unclassified sequences</taxon>
        <taxon>metagenomes</taxon>
        <taxon>ecological metagenomes</taxon>
    </lineage>
</organism>
<dbReference type="GO" id="GO:0005737">
    <property type="term" value="C:cytoplasm"/>
    <property type="evidence" value="ECO:0007669"/>
    <property type="project" value="InterPro"/>
</dbReference>
<dbReference type="SUPFAM" id="SSF53623">
    <property type="entry name" value="MurD-like peptide ligases, catalytic domain"/>
    <property type="match status" value="1"/>
</dbReference>
<dbReference type="GO" id="GO:0016881">
    <property type="term" value="F:acid-amino acid ligase activity"/>
    <property type="evidence" value="ECO:0007669"/>
    <property type="project" value="InterPro"/>
</dbReference>
<dbReference type="Gene3D" id="3.90.190.20">
    <property type="entry name" value="Mur ligase, C-terminal domain"/>
    <property type="match status" value="1"/>
</dbReference>
<dbReference type="InterPro" id="IPR036615">
    <property type="entry name" value="Mur_ligase_C_dom_sf"/>
</dbReference>
<dbReference type="NCBIfam" id="TIGR01085">
    <property type="entry name" value="murE"/>
    <property type="match status" value="1"/>
</dbReference>
<gene>
    <name evidence="2" type="ORF">METZ01_LOCUS366050</name>
</gene>
<dbReference type="Gene3D" id="3.40.1390.10">
    <property type="entry name" value="MurE/MurF, N-terminal domain"/>
    <property type="match status" value="1"/>
</dbReference>
<name>A0A382STJ4_9ZZZZ</name>
<accession>A0A382STJ4</accession>
<proteinExistence type="predicted"/>
<dbReference type="GO" id="GO:0005524">
    <property type="term" value="F:ATP binding"/>
    <property type="evidence" value="ECO:0007669"/>
    <property type="project" value="InterPro"/>
</dbReference>
<reference evidence="2" key="1">
    <citation type="submission" date="2018-05" db="EMBL/GenBank/DDBJ databases">
        <authorList>
            <person name="Lanie J.A."/>
            <person name="Ng W.-L."/>
            <person name="Kazmierczak K.M."/>
            <person name="Andrzejewski T.M."/>
            <person name="Davidsen T.M."/>
            <person name="Wayne K.J."/>
            <person name="Tettelin H."/>
            <person name="Glass J.I."/>
            <person name="Rusch D."/>
            <person name="Podicherti R."/>
            <person name="Tsui H.-C.T."/>
            <person name="Winkler M.E."/>
        </authorList>
    </citation>
    <scope>NUCLEOTIDE SEQUENCE</scope>
</reference>
<sequence>QAIENGATAILSNGRSPKINEVPILQVQDPRMALSRISAQFYGNPSKKMNIIGVTGTNGKTSITHILHEFLQKANISCGTLGTLGFQTPSGIISTGFTTPESVELQQMLNTLLMANVKDVIIEISSHALDLHRVEDVDVNIAIFSNLTPEHLDFHGDMESYFQSKLKLFTKLNDDNIAVINMDDPFSKRIIEKTSAKVMTYGKNKQADLHPIKTSYGLNGIQADLKYGKEIISIDTNLMGEYNLYNIMAAISVCLIMDIPPKLINEMTMKSFVIPGRLEAVTSNVPGRVFIDYAHTPDAYEKLFSTLS</sequence>
<dbReference type="EMBL" id="UINC01131468">
    <property type="protein sequence ID" value="SVD13196.1"/>
    <property type="molecule type" value="Genomic_DNA"/>
</dbReference>
<dbReference type="SUPFAM" id="SSF53244">
    <property type="entry name" value="MurD-like peptide ligases, peptide-binding domain"/>
    <property type="match status" value="1"/>
</dbReference>
<dbReference type="GO" id="GO:0008360">
    <property type="term" value="P:regulation of cell shape"/>
    <property type="evidence" value="ECO:0007669"/>
    <property type="project" value="InterPro"/>
</dbReference>
<evidence type="ECO:0000259" key="1">
    <source>
        <dbReference type="Pfam" id="PF08245"/>
    </source>
</evidence>
<feature type="non-terminal residue" evidence="2">
    <location>
        <position position="1"/>
    </location>
</feature>
<dbReference type="PANTHER" id="PTHR23135">
    <property type="entry name" value="MUR LIGASE FAMILY MEMBER"/>
    <property type="match status" value="1"/>
</dbReference>
<feature type="non-terminal residue" evidence="2">
    <location>
        <position position="308"/>
    </location>
</feature>
<dbReference type="Pfam" id="PF08245">
    <property type="entry name" value="Mur_ligase_M"/>
    <property type="match status" value="1"/>
</dbReference>
<dbReference type="SUPFAM" id="SSF63418">
    <property type="entry name" value="MurE/MurF N-terminal domain"/>
    <property type="match status" value="1"/>
</dbReference>
<dbReference type="InterPro" id="IPR005761">
    <property type="entry name" value="UDP-N-AcMur-Glu-dNH2Pim_ligase"/>
</dbReference>
<dbReference type="GO" id="GO:0051301">
    <property type="term" value="P:cell division"/>
    <property type="evidence" value="ECO:0007669"/>
    <property type="project" value="InterPro"/>
</dbReference>
<dbReference type="PANTHER" id="PTHR23135:SF4">
    <property type="entry name" value="UDP-N-ACETYLMURAMOYL-L-ALANYL-D-GLUTAMATE--2,6-DIAMINOPIMELATE LIGASE MURE HOMOLOG, CHLOROPLASTIC"/>
    <property type="match status" value="1"/>
</dbReference>
<evidence type="ECO:0000313" key="2">
    <source>
        <dbReference type="EMBL" id="SVD13196.1"/>
    </source>
</evidence>
<dbReference type="AlphaFoldDB" id="A0A382STJ4"/>
<dbReference type="Gene3D" id="3.40.1190.10">
    <property type="entry name" value="Mur-like, catalytic domain"/>
    <property type="match status" value="1"/>
</dbReference>
<dbReference type="InterPro" id="IPR036565">
    <property type="entry name" value="Mur-like_cat_sf"/>
</dbReference>
<protein>
    <recommendedName>
        <fullName evidence="1">Mur ligase central domain-containing protein</fullName>
    </recommendedName>
</protein>
<dbReference type="InterPro" id="IPR035911">
    <property type="entry name" value="MurE/MurF_N"/>
</dbReference>